<sequence>MSSTSSPVSPIDKEKAEALSGVDHVEPTAVNITTDSGRLHALEQIEILPQILREGILFAGSGAALLLQAALPDLRNLEAPSGNADALITELLDALQAHLSYISILVFGTRAERQNLLNLLHRGEAPGLPDGRNNRFAHHPSLQLWMAATSYVTATDFYQRVYGRIDFESAQRGYSEFTLIMNCLGVPPGTWPSSREAFWHYWDDQVSKLQVSSDAVQLAQSLRDSTDMPRWVQRIKPFLHSATVELLPPKLREAYGLKSTAKTRALYRMMMGFSITVYPALPNKWRAYPLRYYQDRLKTKLTA</sequence>
<dbReference type="PANTHER" id="PTHR36151:SF3">
    <property type="entry name" value="ER-BOUND OXYGENASE MPAB_MPAB'_RUBBER OXYGENASE CATALYTIC DOMAIN-CONTAINING PROTEIN"/>
    <property type="match status" value="1"/>
</dbReference>
<dbReference type="OrthoDB" id="4444391at2759"/>
<keyword evidence="3" id="KW-1185">Reference proteome</keyword>
<gene>
    <name evidence="2" type="ORF">N7468_009453</name>
</gene>
<dbReference type="Proteomes" id="UP001150941">
    <property type="component" value="Unassembled WGS sequence"/>
</dbReference>
<dbReference type="PANTHER" id="PTHR36151">
    <property type="entry name" value="BLR2777 PROTEIN"/>
    <property type="match status" value="1"/>
</dbReference>
<feature type="domain" description="ER-bound oxygenase mpaB/mpaB'/Rubber oxygenase catalytic" evidence="1">
    <location>
        <begin position="51"/>
        <end position="273"/>
    </location>
</feature>
<dbReference type="InterPro" id="IPR018713">
    <property type="entry name" value="MPAB/Lcp_cat_dom"/>
</dbReference>
<dbReference type="GO" id="GO:0016491">
    <property type="term" value="F:oxidoreductase activity"/>
    <property type="evidence" value="ECO:0007669"/>
    <property type="project" value="InterPro"/>
</dbReference>
<dbReference type="GeneID" id="83206052"/>
<proteinExistence type="predicted"/>
<dbReference type="AlphaFoldDB" id="A0A9W9TF98"/>
<evidence type="ECO:0000313" key="2">
    <source>
        <dbReference type="EMBL" id="KAJ5220249.1"/>
    </source>
</evidence>
<evidence type="ECO:0000259" key="1">
    <source>
        <dbReference type="Pfam" id="PF09995"/>
    </source>
</evidence>
<reference evidence="2" key="1">
    <citation type="submission" date="2022-11" db="EMBL/GenBank/DDBJ databases">
        <authorList>
            <person name="Petersen C."/>
        </authorList>
    </citation>
    <scope>NUCLEOTIDE SEQUENCE</scope>
    <source>
        <strain evidence="2">IBT 19713</strain>
    </source>
</reference>
<name>A0A9W9TF98_9EURO</name>
<organism evidence="2 3">
    <name type="scientific">Penicillium chermesinum</name>
    <dbReference type="NCBI Taxonomy" id="63820"/>
    <lineage>
        <taxon>Eukaryota</taxon>
        <taxon>Fungi</taxon>
        <taxon>Dikarya</taxon>
        <taxon>Ascomycota</taxon>
        <taxon>Pezizomycotina</taxon>
        <taxon>Eurotiomycetes</taxon>
        <taxon>Eurotiomycetidae</taxon>
        <taxon>Eurotiales</taxon>
        <taxon>Aspergillaceae</taxon>
        <taxon>Penicillium</taxon>
    </lineage>
</organism>
<dbReference type="EMBL" id="JAPQKS010000007">
    <property type="protein sequence ID" value="KAJ5220249.1"/>
    <property type="molecule type" value="Genomic_DNA"/>
</dbReference>
<dbReference type="Pfam" id="PF09995">
    <property type="entry name" value="MPAB_Lcp_cat"/>
    <property type="match status" value="1"/>
</dbReference>
<dbReference type="RefSeq" id="XP_058327079.1">
    <property type="nucleotide sequence ID" value="XM_058478749.1"/>
</dbReference>
<evidence type="ECO:0000313" key="3">
    <source>
        <dbReference type="Proteomes" id="UP001150941"/>
    </source>
</evidence>
<protein>
    <recommendedName>
        <fullName evidence="1">ER-bound oxygenase mpaB/mpaB'/Rubber oxygenase catalytic domain-containing protein</fullName>
    </recommendedName>
</protein>
<reference evidence="2" key="2">
    <citation type="journal article" date="2023" name="IMA Fungus">
        <title>Comparative genomic study of the Penicillium genus elucidates a diverse pangenome and 15 lateral gene transfer events.</title>
        <authorList>
            <person name="Petersen C."/>
            <person name="Sorensen T."/>
            <person name="Nielsen M.R."/>
            <person name="Sondergaard T.E."/>
            <person name="Sorensen J.L."/>
            <person name="Fitzpatrick D.A."/>
            <person name="Frisvad J.C."/>
            <person name="Nielsen K.L."/>
        </authorList>
    </citation>
    <scope>NUCLEOTIDE SEQUENCE</scope>
    <source>
        <strain evidence="2">IBT 19713</strain>
    </source>
</reference>
<comment type="caution">
    <text evidence="2">The sequence shown here is derived from an EMBL/GenBank/DDBJ whole genome shotgun (WGS) entry which is preliminary data.</text>
</comment>
<accession>A0A9W9TF98</accession>